<comment type="caution">
    <text evidence="1">The sequence shown here is derived from an EMBL/GenBank/DDBJ whole genome shotgun (WGS) entry which is preliminary data.</text>
</comment>
<sequence length="101" mass="11086">MIEDKKRFPGASLTFDYLPVFLKVTSQSGNQRGLTVDLPGFRDSSPRGSDAGLELEEKTWGSRVVLISDCSEPDSGDVTVYVSIANMTSTILERPLYKIAI</sequence>
<protein>
    <submittedName>
        <fullName evidence="1">Uncharacterized protein</fullName>
    </submittedName>
</protein>
<keyword evidence="2" id="KW-1185">Reference proteome</keyword>
<name>A0AAE0Y0N3_9GAST</name>
<gene>
    <name evidence="1" type="ORF">RRG08_032621</name>
</gene>
<dbReference type="Proteomes" id="UP001283361">
    <property type="component" value="Unassembled WGS sequence"/>
</dbReference>
<accession>A0AAE0Y0N3</accession>
<dbReference type="AlphaFoldDB" id="A0AAE0Y0N3"/>
<dbReference type="EMBL" id="JAWDGP010007236">
    <property type="protein sequence ID" value="KAK3727662.1"/>
    <property type="molecule type" value="Genomic_DNA"/>
</dbReference>
<organism evidence="1 2">
    <name type="scientific">Elysia crispata</name>
    <name type="common">lettuce slug</name>
    <dbReference type="NCBI Taxonomy" id="231223"/>
    <lineage>
        <taxon>Eukaryota</taxon>
        <taxon>Metazoa</taxon>
        <taxon>Spiralia</taxon>
        <taxon>Lophotrochozoa</taxon>
        <taxon>Mollusca</taxon>
        <taxon>Gastropoda</taxon>
        <taxon>Heterobranchia</taxon>
        <taxon>Euthyneura</taxon>
        <taxon>Panpulmonata</taxon>
        <taxon>Sacoglossa</taxon>
        <taxon>Placobranchoidea</taxon>
        <taxon>Plakobranchidae</taxon>
        <taxon>Elysia</taxon>
    </lineage>
</organism>
<evidence type="ECO:0000313" key="1">
    <source>
        <dbReference type="EMBL" id="KAK3727662.1"/>
    </source>
</evidence>
<reference evidence="1" key="1">
    <citation type="journal article" date="2023" name="G3 (Bethesda)">
        <title>A reference genome for the long-term kleptoplast-retaining sea slug Elysia crispata morphotype clarki.</title>
        <authorList>
            <person name="Eastman K.E."/>
            <person name="Pendleton A.L."/>
            <person name="Shaikh M.A."/>
            <person name="Suttiyut T."/>
            <person name="Ogas R."/>
            <person name="Tomko P."/>
            <person name="Gavelis G."/>
            <person name="Widhalm J.R."/>
            <person name="Wisecaver J.H."/>
        </authorList>
    </citation>
    <scope>NUCLEOTIDE SEQUENCE</scope>
    <source>
        <strain evidence="1">ECLA1</strain>
    </source>
</reference>
<proteinExistence type="predicted"/>
<evidence type="ECO:0000313" key="2">
    <source>
        <dbReference type="Proteomes" id="UP001283361"/>
    </source>
</evidence>